<evidence type="ECO:0000256" key="1">
    <source>
        <dbReference type="ARBA" id="ARBA00022679"/>
    </source>
</evidence>
<feature type="compositionally biased region" description="Polar residues" evidence="3">
    <location>
        <begin position="216"/>
        <end position="226"/>
    </location>
</feature>
<dbReference type="SUPFAM" id="SSF55729">
    <property type="entry name" value="Acyl-CoA N-acyltransferases (Nat)"/>
    <property type="match status" value="1"/>
</dbReference>
<dbReference type="KEGG" id="slau:SLA_6223"/>
<dbReference type="EMBL" id="AP017424">
    <property type="protein sequence ID" value="BAU87092.1"/>
    <property type="molecule type" value="Genomic_DNA"/>
</dbReference>
<dbReference type="PANTHER" id="PTHR43877:SF2">
    <property type="entry name" value="AMINOALKYLPHOSPHONATE N-ACETYLTRANSFERASE-RELATED"/>
    <property type="match status" value="1"/>
</dbReference>
<accession>A0A169PAI5</accession>
<keyword evidence="6" id="KW-1185">Reference proteome</keyword>
<evidence type="ECO:0000256" key="2">
    <source>
        <dbReference type="ARBA" id="ARBA00023315"/>
    </source>
</evidence>
<dbReference type="PROSITE" id="PS51186">
    <property type="entry name" value="GNAT"/>
    <property type="match status" value="1"/>
</dbReference>
<sequence length="226" mass="24861">MTQPDRASAGRGTTGRITYRVAESERDKSAVIKGEFTSDTVFEVVESEDGFGIRPTRLDPPLHKVFPDEEPWGDQESEGTRRFVALDDDRVCGYVDASYESWNRRLTIADIEVAGPYQGRGIGRTLMDHAVDWGRTRGAGHVWLEVTHINAPAVHAYERMGFSLCGLDTSLYRGTASEGEIALFMSRLLDEPAPLGPGRLSRMNRADMRLTGPGNDATTPNTGATQ</sequence>
<feature type="region of interest" description="Disordered" evidence="3">
    <location>
        <begin position="205"/>
        <end position="226"/>
    </location>
</feature>
<proteinExistence type="predicted"/>
<dbReference type="InterPro" id="IPR016181">
    <property type="entry name" value="Acyl_CoA_acyltransferase"/>
</dbReference>
<dbReference type="GO" id="GO:0016747">
    <property type="term" value="F:acyltransferase activity, transferring groups other than amino-acyl groups"/>
    <property type="evidence" value="ECO:0007669"/>
    <property type="project" value="InterPro"/>
</dbReference>
<organism evidence="5 6">
    <name type="scientific">Streptomyces laurentii</name>
    <dbReference type="NCBI Taxonomy" id="39478"/>
    <lineage>
        <taxon>Bacteria</taxon>
        <taxon>Bacillati</taxon>
        <taxon>Actinomycetota</taxon>
        <taxon>Actinomycetes</taxon>
        <taxon>Kitasatosporales</taxon>
        <taxon>Streptomycetaceae</taxon>
        <taxon>Streptomyces</taxon>
    </lineage>
</organism>
<reference evidence="5 6" key="1">
    <citation type="journal article" date="2016" name="Genome Announc.">
        <title>Complete Genome Sequence of Thiostrepton-Producing Streptomyces laurentii ATCC 31255.</title>
        <authorList>
            <person name="Doi K."/>
            <person name="Fujino Y."/>
            <person name="Nagayoshi Y."/>
            <person name="Ohshima T."/>
            <person name="Ogata S."/>
        </authorList>
    </citation>
    <scope>NUCLEOTIDE SEQUENCE [LARGE SCALE GENOMIC DNA]</scope>
    <source>
        <strain evidence="5 6">ATCC 31255</strain>
    </source>
</reference>
<dbReference type="Pfam" id="PF00583">
    <property type="entry name" value="Acetyltransf_1"/>
    <property type="match status" value="1"/>
</dbReference>
<dbReference type="PANTHER" id="PTHR43877">
    <property type="entry name" value="AMINOALKYLPHOSPHONATE N-ACETYLTRANSFERASE-RELATED-RELATED"/>
    <property type="match status" value="1"/>
</dbReference>
<protein>
    <submittedName>
        <fullName evidence="5">Acetyltransferase family protein</fullName>
    </submittedName>
</protein>
<evidence type="ECO:0000313" key="6">
    <source>
        <dbReference type="Proteomes" id="UP000217676"/>
    </source>
</evidence>
<feature type="domain" description="N-acetyltransferase" evidence="4">
    <location>
        <begin position="40"/>
        <end position="190"/>
    </location>
</feature>
<dbReference type="AlphaFoldDB" id="A0A169PAI5"/>
<evidence type="ECO:0000313" key="5">
    <source>
        <dbReference type="EMBL" id="BAU87092.1"/>
    </source>
</evidence>
<dbReference type="InterPro" id="IPR050832">
    <property type="entry name" value="Bact_Acetyltransf"/>
</dbReference>
<gene>
    <name evidence="5" type="ORF">SLA_6223</name>
</gene>
<evidence type="ECO:0000256" key="3">
    <source>
        <dbReference type="SAM" id="MobiDB-lite"/>
    </source>
</evidence>
<dbReference type="Proteomes" id="UP000217676">
    <property type="component" value="Chromosome"/>
</dbReference>
<dbReference type="InterPro" id="IPR000182">
    <property type="entry name" value="GNAT_dom"/>
</dbReference>
<dbReference type="RefSeq" id="WP_359883604.1">
    <property type="nucleotide sequence ID" value="NZ_JBEYHT010000065.1"/>
</dbReference>
<evidence type="ECO:0000259" key="4">
    <source>
        <dbReference type="PROSITE" id="PS51186"/>
    </source>
</evidence>
<name>A0A169PAI5_STRLU</name>
<keyword evidence="1 5" id="KW-0808">Transferase</keyword>
<dbReference type="CDD" id="cd04301">
    <property type="entry name" value="NAT_SF"/>
    <property type="match status" value="1"/>
</dbReference>
<dbReference type="Gene3D" id="3.40.630.30">
    <property type="match status" value="1"/>
</dbReference>
<keyword evidence="2" id="KW-0012">Acyltransferase</keyword>